<dbReference type="EMBL" id="CP003098">
    <property type="protein sequence ID" value="AET33832.1"/>
    <property type="molecule type" value="Genomic_DNA"/>
</dbReference>
<protein>
    <submittedName>
        <fullName evidence="4">Putative signal-transduction protein with CBS domains</fullName>
    </submittedName>
</protein>
<accession>G7VCM7</accession>
<evidence type="ECO:0000313" key="5">
    <source>
        <dbReference type="Proteomes" id="UP000005867"/>
    </source>
</evidence>
<dbReference type="PANTHER" id="PTHR43080">
    <property type="entry name" value="CBS DOMAIN-CONTAINING PROTEIN CBSX3, MITOCHONDRIAL"/>
    <property type="match status" value="1"/>
</dbReference>
<dbReference type="Proteomes" id="UP000005867">
    <property type="component" value="Chromosome"/>
</dbReference>
<dbReference type="KEGG" id="pyr:P186_2446"/>
<evidence type="ECO:0000256" key="2">
    <source>
        <dbReference type="PROSITE-ProRule" id="PRU00703"/>
    </source>
</evidence>
<dbReference type="eggNOG" id="arCOG00631">
    <property type="taxonomic scope" value="Archaea"/>
</dbReference>
<feature type="domain" description="CBS" evidence="3">
    <location>
        <begin position="99"/>
        <end position="154"/>
    </location>
</feature>
<dbReference type="SUPFAM" id="SSF54631">
    <property type="entry name" value="CBS-domain pair"/>
    <property type="match status" value="1"/>
</dbReference>
<keyword evidence="1 2" id="KW-0129">CBS domain</keyword>
<evidence type="ECO:0000259" key="3">
    <source>
        <dbReference type="PROSITE" id="PS51371"/>
    </source>
</evidence>
<dbReference type="PROSITE" id="PS51371">
    <property type="entry name" value="CBS"/>
    <property type="match status" value="2"/>
</dbReference>
<organism evidence="4 5">
    <name type="scientific">Pyrobaculum ferrireducens</name>
    <dbReference type="NCBI Taxonomy" id="1104324"/>
    <lineage>
        <taxon>Archaea</taxon>
        <taxon>Thermoproteota</taxon>
        <taxon>Thermoprotei</taxon>
        <taxon>Thermoproteales</taxon>
        <taxon>Thermoproteaceae</taxon>
        <taxon>Pyrobaculum</taxon>
    </lineage>
</organism>
<gene>
    <name evidence="4" type="ORF">P186_2446</name>
</gene>
<dbReference type="InterPro" id="IPR051257">
    <property type="entry name" value="Diverse_CBS-Domain"/>
</dbReference>
<proteinExistence type="predicted"/>
<dbReference type="HOGENOM" id="CLU_040681_12_1_2"/>
<dbReference type="PANTHER" id="PTHR43080:SF2">
    <property type="entry name" value="CBS DOMAIN-CONTAINING PROTEIN"/>
    <property type="match status" value="1"/>
</dbReference>
<dbReference type="SMART" id="SM00116">
    <property type="entry name" value="CBS"/>
    <property type="match status" value="2"/>
</dbReference>
<evidence type="ECO:0000256" key="1">
    <source>
        <dbReference type="ARBA" id="ARBA00023122"/>
    </source>
</evidence>
<reference evidence="4 5" key="1">
    <citation type="journal article" date="2012" name="J. Bacteriol.">
        <title>Complete genome sequence of strain 1860, a crenarchaeon of the genus pyrobaculum able to grow with various electron acceptors.</title>
        <authorList>
            <person name="Mardanov A.V."/>
            <person name="Gumerov V.M."/>
            <person name="Slobodkina G.B."/>
            <person name="Beletsky A.V."/>
            <person name="Bonch-Osmolovskaya E.A."/>
            <person name="Ravin N.V."/>
            <person name="Skryabin K.G."/>
        </authorList>
    </citation>
    <scope>NUCLEOTIDE SEQUENCE [LARGE SCALE GENOMIC DNA]</scope>
    <source>
        <strain evidence="4 5">1860</strain>
    </source>
</reference>
<evidence type="ECO:0000313" key="4">
    <source>
        <dbReference type="EMBL" id="AET33832.1"/>
    </source>
</evidence>
<keyword evidence="5" id="KW-1185">Reference proteome</keyword>
<dbReference type="InterPro" id="IPR046342">
    <property type="entry name" value="CBS_dom_sf"/>
</dbReference>
<dbReference type="CDD" id="cd09836">
    <property type="entry name" value="CBS_pair_arch"/>
    <property type="match status" value="1"/>
</dbReference>
<dbReference type="AlphaFoldDB" id="G7VCM7"/>
<feature type="domain" description="CBS" evidence="3">
    <location>
        <begin position="34"/>
        <end position="91"/>
    </location>
</feature>
<dbReference type="InterPro" id="IPR000644">
    <property type="entry name" value="CBS_dom"/>
</dbReference>
<dbReference type="Gene3D" id="3.10.580.10">
    <property type="entry name" value="CBS-domain"/>
    <property type="match status" value="1"/>
</dbReference>
<sequence>MLPNNFLLLLSVLISLDNTYISGEEAVVVKVRDLVHDKVVYCFGDEPIECAVAKMYAANVGSVVVLDRSGHPLGIVTERDVVRFLAQEVDLKTPLENVARKNLITASPEDSVVSAAVKMIENNIRHMPVVEGGRIIGVISIKDVLRAFLAAEAFP</sequence>
<dbReference type="Pfam" id="PF00571">
    <property type="entry name" value="CBS"/>
    <property type="match status" value="2"/>
</dbReference>
<dbReference type="STRING" id="1104324.P186_2446"/>
<dbReference type="BioCyc" id="PSP1104324:GJSN-2392-MONOMER"/>
<name>G7VCM7_9CREN</name>